<feature type="domain" description="KIB1-4 beta-propeller" evidence="2">
    <location>
        <begin position="151"/>
        <end position="259"/>
    </location>
</feature>
<feature type="compositionally biased region" description="Acidic residues" evidence="1">
    <location>
        <begin position="117"/>
        <end position="126"/>
    </location>
</feature>
<accession>A0A3L6PPS1</accession>
<name>A0A3L6PPS1_PANMI</name>
<gene>
    <name evidence="3" type="ORF">C2845_PM14G01140</name>
</gene>
<reference evidence="4" key="1">
    <citation type="journal article" date="2019" name="Nat. Commun.">
        <title>The genome of broomcorn millet.</title>
        <authorList>
            <person name="Zou C."/>
            <person name="Miki D."/>
            <person name="Li D."/>
            <person name="Tang Q."/>
            <person name="Xiao L."/>
            <person name="Rajput S."/>
            <person name="Deng P."/>
            <person name="Jia W."/>
            <person name="Huang R."/>
            <person name="Zhang M."/>
            <person name="Sun Y."/>
            <person name="Hu J."/>
            <person name="Fu X."/>
            <person name="Schnable P.S."/>
            <person name="Li F."/>
            <person name="Zhang H."/>
            <person name="Feng B."/>
            <person name="Zhu X."/>
            <person name="Liu R."/>
            <person name="Schnable J.C."/>
            <person name="Zhu J.-K."/>
            <person name="Zhang H."/>
        </authorList>
    </citation>
    <scope>NUCLEOTIDE SEQUENCE [LARGE SCALE GENOMIC DNA]</scope>
</reference>
<feature type="region of interest" description="Disordered" evidence="1">
    <location>
        <begin position="102"/>
        <end position="129"/>
    </location>
</feature>
<proteinExistence type="predicted"/>
<dbReference type="AlphaFoldDB" id="A0A3L6PPS1"/>
<protein>
    <recommendedName>
        <fullName evidence="2">KIB1-4 beta-propeller domain-containing protein</fullName>
    </recommendedName>
</protein>
<evidence type="ECO:0000259" key="2">
    <source>
        <dbReference type="Pfam" id="PF03478"/>
    </source>
</evidence>
<dbReference type="OrthoDB" id="600964at2759"/>
<organism evidence="3 4">
    <name type="scientific">Panicum miliaceum</name>
    <name type="common">Proso millet</name>
    <name type="synonym">Broomcorn millet</name>
    <dbReference type="NCBI Taxonomy" id="4540"/>
    <lineage>
        <taxon>Eukaryota</taxon>
        <taxon>Viridiplantae</taxon>
        <taxon>Streptophyta</taxon>
        <taxon>Embryophyta</taxon>
        <taxon>Tracheophyta</taxon>
        <taxon>Spermatophyta</taxon>
        <taxon>Magnoliopsida</taxon>
        <taxon>Liliopsida</taxon>
        <taxon>Poales</taxon>
        <taxon>Poaceae</taxon>
        <taxon>PACMAD clade</taxon>
        <taxon>Panicoideae</taxon>
        <taxon>Panicodae</taxon>
        <taxon>Paniceae</taxon>
        <taxon>Panicinae</taxon>
        <taxon>Panicum</taxon>
        <taxon>Panicum sect. Panicum</taxon>
    </lineage>
</organism>
<dbReference type="Pfam" id="PF03478">
    <property type="entry name" value="Beta-prop_KIB1-4"/>
    <property type="match status" value="1"/>
</dbReference>
<feature type="compositionally biased region" description="Basic and acidic residues" evidence="1">
    <location>
        <begin position="106"/>
        <end position="116"/>
    </location>
</feature>
<dbReference type="PANTHER" id="PTHR34708:SF1">
    <property type="entry name" value="OS08G0126400 PROTEIN"/>
    <property type="match status" value="1"/>
</dbReference>
<dbReference type="Proteomes" id="UP000275267">
    <property type="component" value="Unassembled WGS sequence"/>
</dbReference>
<dbReference type="InterPro" id="IPR005174">
    <property type="entry name" value="KIB1-4_b-propeller"/>
</dbReference>
<sequence>MATCCMYTRRTCGRVSIVRVSRAHPKKRAASGSIPDLPLDVVRCIADRAATECRPRIKVLEFDLAVAQGGRDGCERAFISRTANSVISLLRGVMKFGQMPMLGKKGGRDDDDHGVGDADDAEEDAACDGHSPRVSIFAEPLALSESVGGSGMHVENHLVLVDGELYQIWEALVVVQPEEEEDSDDEAIMMHRHRIEEAGAVRFDPARSTCWAEAADLGDWAVLVGRNETVAVRAGDVQGLSGSCVYFIDSKLDGVVCAFDLRSGRAETVGGDMLREACSSMARSAAPVWFLPSLK</sequence>
<evidence type="ECO:0000313" key="3">
    <source>
        <dbReference type="EMBL" id="RLM61838.1"/>
    </source>
</evidence>
<comment type="caution">
    <text evidence="3">The sequence shown here is derived from an EMBL/GenBank/DDBJ whole genome shotgun (WGS) entry which is preliminary data.</text>
</comment>
<keyword evidence="4" id="KW-1185">Reference proteome</keyword>
<dbReference type="PANTHER" id="PTHR34708">
    <property type="entry name" value="OS07G0440000 PROTEIN"/>
    <property type="match status" value="1"/>
</dbReference>
<dbReference type="EMBL" id="PQIB02000016">
    <property type="protein sequence ID" value="RLM61838.1"/>
    <property type="molecule type" value="Genomic_DNA"/>
</dbReference>
<evidence type="ECO:0000256" key="1">
    <source>
        <dbReference type="SAM" id="MobiDB-lite"/>
    </source>
</evidence>
<evidence type="ECO:0000313" key="4">
    <source>
        <dbReference type="Proteomes" id="UP000275267"/>
    </source>
</evidence>